<name>A0AA88APH7_FICCA</name>
<feature type="transmembrane region" description="Helical" evidence="1">
    <location>
        <begin position="50"/>
        <end position="71"/>
    </location>
</feature>
<evidence type="ECO:0000313" key="2">
    <source>
        <dbReference type="EMBL" id="GMN56600.1"/>
    </source>
</evidence>
<protein>
    <submittedName>
        <fullName evidence="2">Uncharacterized protein</fullName>
    </submittedName>
</protein>
<sequence length="77" mass="8903">MASRRSLSISCAAESLTFHMFSEGDVICREDMRLLGDVFMSRRLRVIQELLVQFVCSYYFFFFFFSFGGALHGGVLR</sequence>
<dbReference type="Proteomes" id="UP001187192">
    <property type="component" value="Unassembled WGS sequence"/>
</dbReference>
<keyword evidence="1" id="KW-1133">Transmembrane helix</keyword>
<keyword evidence="1" id="KW-0812">Transmembrane</keyword>
<keyword evidence="1" id="KW-0472">Membrane</keyword>
<evidence type="ECO:0000256" key="1">
    <source>
        <dbReference type="SAM" id="Phobius"/>
    </source>
</evidence>
<proteinExistence type="predicted"/>
<evidence type="ECO:0000313" key="3">
    <source>
        <dbReference type="Proteomes" id="UP001187192"/>
    </source>
</evidence>
<organism evidence="2 3">
    <name type="scientific">Ficus carica</name>
    <name type="common">Common fig</name>
    <dbReference type="NCBI Taxonomy" id="3494"/>
    <lineage>
        <taxon>Eukaryota</taxon>
        <taxon>Viridiplantae</taxon>
        <taxon>Streptophyta</taxon>
        <taxon>Embryophyta</taxon>
        <taxon>Tracheophyta</taxon>
        <taxon>Spermatophyta</taxon>
        <taxon>Magnoliopsida</taxon>
        <taxon>eudicotyledons</taxon>
        <taxon>Gunneridae</taxon>
        <taxon>Pentapetalae</taxon>
        <taxon>rosids</taxon>
        <taxon>fabids</taxon>
        <taxon>Rosales</taxon>
        <taxon>Moraceae</taxon>
        <taxon>Ficeae</taxon>
        <taxon>Ficus</taxon>
    </lineage>
</organism>
<gene>
    <name evidence="2" type="ORF">TIFTF001_025725</name>
</gene>
<dbReference type="EMBL" id="BTGU01000064">
    <property type="protein sequence ID" value="GMN56600.1"/>
    <property type="molecule type" value="Genomic_DNA"/>
</dbReference>
<dbReference type="AlphaFoldDB" id="A0AA88APH7"/>
<comment type="caution">
    <text evidence="2">The sequence shown here is derived from an EMBL/GenBank/DDBJ whole genome shotgun (WGS) entry which is preliminary data.</text>
</comment>
<accession>A0AA88APH7</accession>
<keyword evidence="3" id="KW-1185">Reference proteome</keyword>
<reference evidence="2" key="1">
    <citation type="submission" date="2023-07" db="EMBL/GenBank/DDBJ databases">
        <title>draft genome sequence of fig (Ficus carica).</title>
        <authorList>
            <person name="Takahashi T."/>
            <person name="Nishimura K."/>
        </authorList>
    </citation>
    <scope>NUCLEOTIDE SEQUENCE</scope>
</reference>